<accession>A0AA88D606</accession>
<keyword evidence="5" id="KW-0862">Zinc</keyword>
<gene>
    <name evidence="9" type="ORF">TIFTF001_014857</name>
</gene>
<evidence type="ECO:0000256" key="4">
    <source>
        <dbReference type="ARBA" id="ARBA00022771"/>
    </source>
</evidence>
<organism evidence="9 10">
    <name type="scientific">Ficus carica</name>
    <name type="common">Common fig</name>
    <dbReference type="NCBI Taxonomy" id="3494"/>
    <lineage>
        <taxon>Eukaryota</taxon>
        <taxon>Viridiplantae</taxon>
        <taxon>Streptophyta</taxon>
        <taxon>Embryophyta</taxon>
        <taxon>Tracheophyta</taxon>
        <taxon>Spermatophyta</taxon>
        <taxon>Magnoliopsida</taxon>
        <taxon>eudicotyledons</taxon>
        <taxon>Gunneridae</taxon>
        <taxon>Pentapetalae</taxon>
        <taxon>rosids</taxon>
        <taxon>fabids</taxon>
        <taxon>Rosales</taxon>
        <taxon>Moraceae</taxon>
        <taxon>Ficeae</taxon>
        <taxon>Ficus</taxon>
    </lineage>
</organism>
<dbReference type="GO" id="GO:0008270">
    <property type="term" value="F:zinc ion binding"/>
    <property type="evidence" value="ECO:0007669"/>
    <property type="project" value="UniProtKB-KW"/>
</dbReference>
<dbReference type="EC" id="2.3.2.27" evidence="2"/>
<name>A0AA88D606_FICCA</name>
<evidence type="ECO:0000256" key="3">
    <source>
        <dbReference type="ARBA" id="ARBA00022723"/>
    </source>
</evidence>
<dbReference type="EMBL" id="BTGU01000021">
    <property type="protein sequence ID" value="GMN45670.1"/>
    <property type="molecule type" value="Genomic_DNA"/>
</dbReference>
<evidence type="ECO:0000259" key="8">
    <source>
        <dbReference type="PROSITE" id="PS50089"/>
    </source>
</evidence>
<evidence type="ECO:0000256" key="5">
    <source>
        <dbReference type="ARBA" id="ARBA00022833"/>
    </source>
</evidence>
<keyword evidence="10" id="KW-1185">Reference proteome</keyword>
<sequence>MEFLGDPNCNVWPLDRNETAESAATAAADESSPSQCNTFFITITAKFTRPWYNSDDEEEEDYENQFFRAELGPSITFTHTFTLPLAALMGGEARDNVTKMLSDVHVPTTHRFILDKILDTGREIANDRPGISVKIDAFVDQLPVPSEDDYLMEDDDEEDDGDYEVETDGGGGDEDDNDYVVRFVPASKESIEGLREMRVEISENSETCPVCLDDVPVGFEAIRLPCSHLYHGDCIVKWLQTSKICPVCRFEMS</sequence>
<feature type="region of interest" description="Disordered" evidence="7">
    <location>
        <begin position="147"/>
        <end position="177"/>
    </location>
</feature>
<dbReference type="GO" id="GO:0005737">
    <property type="term" value="C:cytoplasm"/>
    <property type="evidence" value="ECO:0007669"/>
    <property type="project" value="TreeGrafter"/>
</dbReference>
<comment type="caution">
    <text evidence="9">The sequence shown here is derived from an EMBL/GenBank/DDBJ whole genome shotgun (WGS) entry which is preliminary data.</text>
</comment>
<evidence type="ECO:0000256" key="6">
    <source>
        <dbReference type="PROSITE-ProRule" id="PRU00175"/>
    </source>
</evidence>
<feature type="domain" description="RING-type" evidence="8">
    <location>
        <begin position="208"/>
        <end position="249"/>
    </location>
</feature>
<proteinExistence type="predicted"/>
<dbReference type="Gene3D" id="3.30.40.10">
    <property type="entry name" value="Zinc/RING finger domain, C3HC4 (zinc finger)"/>
    <property type="match status" value="1"/>
</dbReference>
<dbReference type="InterPro" id="IPR001841">
    <property type="entry name" value="Znf_RING"/>
</dbReference>
<dbReference type="GO" id="GO:0061630">
    <property type="term" value="F:ubiquitin protein ligase activity"/>
    <property type="evidence" value="ECO:0007669"/>
    <property type="project" value="UniProtKB-EC"/>
</dbReference>
<dbReference type="SUPFAM" id="SSF57850">
    <property type="entry name" value="RING/U-box"/>
    <property type="match status" value="1"/>
</dbReference>
<protein>
    <recommendedName>
        <fullName evidence="2">RING-type E3 ubiquitin transferase</fullName>
        <ecNumber evidence="2">2.3.2.27</ecNumber>
    </recommendedName>
</protein>
<comment type="catalytic activity">
    <reaction evidence="1">
        <text>S-ubiquitinyl-[E2 ubiquitin-conjugating enzyme]-L-cysteine + [acceptor protein]-L-lysine = [E2 ubiquitin-conjugating enzyme]-L-cysteine + N(6)-ubiquitinyl-[acceptor protein]-L-lysine.</text>
        <dbReference type="EC" id="2.3.2.27"/>
    </reaction>
</comment>
<dbReference type="PANTHER" id="PTHR15710:SF77">
    <property type="entry name" value="RING-H2 FINGER PROTEIN ATL21B"/>
    <property type="match status" value="1"/>
</dbReference>
<keyword evidence="3" id="KW-0479">Metal-binding</keyword>
<dbReference type="PANTHER" id="PTHR15710">
    <property type="entry name" value="E3 UBIQUITIN-PROTEIN LIGASE PRAJA"/>
    <property type="match status" value="1"/>
</dbReference>
<evidence type="ECO:0000313" key="10">
    <source>
        <dbReference type="Proteomes" id="UP001187192"/>
    </source>
</evidence>
<reference evidence="9" key="1">
    <citation type="submission" date="2023-07" db="EMBL/GenBank/DDBJ databases">
        <title>draft genome sequence of fig (Ficus carica).</title>
        <authorList>
            <person name="Takahashi T."/>
            <person name="Nishimura K."/>
        </authorList>
    </citation>
    <scope>NUCLEOTIDE SEQUENCE</scope>
</reference>
<evidence type="ECO:0000256" key="1">
    <source>
        <dbReference type="ARBA" id="ARBA00000900"/>
    </source>
</evidence>
<keyword evidence="4 6" id="KW-0863">Zinc-finger</keyword>
<dbReference type="SMART" id="SM00184">
    <property type="entry name" value="RING"/>
    <property type="match status" value="1"/>
</dbReference>
<dbReference type="AlphaFoldDB" id="A0AA88D606"/>
<dbReference type="PROSITE" id="PS50089">
    <property type="entry name" value="ZF_RING_2"/>
    <property type="match status" value="1"/>
</dbReference>
<evidence type="ECO:0000313" key="9">
    <source>
        <dbReference type="EMBL" id="GMN45670.1"/>
    </source>
</evidence>
<dbReference type="GO" id="GO:0016567">
    <property type="term" value="P:protein ubiquitination"/>
    <property type="evidence" value="ECO:0007669"/>
    <property type="project" value="TreeGrafter"/>
</dbReference>
<evidence type="ECO:0000256" key="7">
    <source>
        <dbReference type="SAM" id="MobiDB-lite"/>
    </source>
</evidence>
<dbReference type="Proteomes" id="UP001187192">
    <property type="component" value="Unassembled WGS sequence"/>
</dbReference>
<dbReference type="Pfam" id="PF13639">
    <property type="entry name" value="zf-RING_2"/>
    <property type="match status" value="1"/>
</dbReference>
<evidence type="ECO:0000256" key="2">
    <source>
        <dbReference type="ARBA" id="ARBA00012483"/>
    </source>
</evidence>
<dbReference type="InterPro" id="IPR013083">
    <property type="entry name" value="Znf_RING/FYVE/PHD"/>
</dbReference>